<dbReference type="Pfam" id="PF01613">
    <property type="entry name" value="Flavin_Reduct"/>
    <property type="match status" value="1"/>
</dbReference>
<evidence type="ECO:0000256" key="1">
    <source>
        <dbReference type="ARBA" id="ARBA00001917"/>
    </source>
</evidence>
<comment type="cofactor">
    <cofactor evidence="1">
        <name>FMN</name>
        <dbReference type="ChEBI" id="CHEBI:58210"/>
    </cofactor>
</comment>
<name>A0ABM7PDD9_9BACT</name>
<dbReference type="PROSITE" id="PS51257">
    <property type="entry name" value="PROKAR_LIPOPROTEIN"/>
    <property type="match status" value="1"/>
</dbReference>
<evidence type="ECO:0000256" key="4">
    <source>
        <dbReference type="SAM" id="MobiDB-lite"/>
    </source>
</evidence>
<proteinExistence type="inferred from homology"/>
<dbReference type="Gene3D" id="2.30.110.10">
    <property type="entry name" value="Electron Transport, Fmn-binding Protein, Chain A"/>
    <property type="match status" value="1"/>
</dbReference>
<sequence>MAKVSWRPGNMIYPLPAVMVSCGETEEEHNIITIAWTGTICSDPPMCYISVRPNRHSYDILKRTGEYVINITTEELARATDWCGVRSGRKHQKFEEMGLTAGKAEKVNAPIIEEAPLHIECRVKEIVPLGTHDMFISEVVNVLADERYLDEETGTFHLDHAKPICYSHGQYHGLGKKLGKFGFSVEKKRRKKTPSKQAGTADAAKSKKDRKPRRKS</sequence>
<evidence type="ECO:0000313" key="7">
    <source>
        <dbReference type="Proteomes" id="UP001320148"/>
    </source>
</evidence>
<evidence type="ECO:0000256" key="2">
    <source>
        <dbReference type="ARBA" id="ARBA00022630"/>
    </source>
</evidence>
<evidence type="ECO:0000259" key="5">
    <source>
        <dbReference type="SMART" id="SM00903"/>
    </source>
</evidence>
<dbReference type="PANTHER" id="PTHR43567:SF1">
    <property type="entry name" value="FLAVOREDOXIN"/>
    <property type="match status" value="1"/>
</dbReference>
<evidence type="ECO:0000256" key="3">
    <source>
        <dbReference type="ARBA" id="ARBA00038054"/>
    </source>
</evidence>
<keyword evidence="7" id="KW-1185">Reference proteome</keyword>
<feature type="domain" description="Flavin reductase like" evidence="5">
    <location>
        <begin position="11"/>
        <end position="158"/>
    </location>
</feature>
<comment type="similarity">
    <text evidence="3">Belongs to the flavoredoxin family.</text>
</comment>
<keyword evidence="2" id="KW-0285">Flavoprotein</keyword>
<dbReference type="InterPro" id="IPR002563">
    <property type="entry name" value="Flavin_Rdtase-like_dom"/>
</dbReference>
<organism evidence="6 7">
    <name type="scientific">Desulfoluna limicola</name>
    <dbReference type="NCBI Taxonomy" id="2810562"/>
    <lineage>
        <taxon>Bacteria</taxon>
        <taxon>Pseudomonadati</taxon>
        <taxon>Thermodesulfobacteriota</taxon>
        <taxon>Desulfobacteria</taxon>
        <taxon>Desulfobacterales</taxon>
        <taxon>Desulfolunaceae</taxon>
        <taxon>Desulfoluna</taxon>
    </lineage>
</organism>
<dbReference type="InterPro" id="IPR052174">
    <property type="entry name" value="Flavoredoxin"/>
</dbReference>
<dbReference type="InterPro" id="IPR012349">
    <property type="entry name" value="Split_barrel_FMN-bd"/>
</dbReference>
<dbReference type="SMART" id="SM00903">
    <property type="entry name" value="Flavin_Reduct"/>
    <property type="match status" value="1"/>
</dbReference>
<dbReference type="EMBL" id="AP024488">
    <property type="protein sequence ID" value="BCS95216.1"/>
    <property type="molecule type" value="Genomic_DNA"/>
</dbReference>
<feature type="region of interest" description="Disordered" evidence="4">
    <location>
        <begin position="185"/>
        <end position="216"/>
    </location>
</feature>
<feature type="compositionally biased region" description="Basic residues" evidence="4">
    <location>
        <begin position="207"/>
        <end position="216"/>
    </location>
</feature>
<gene>
    <name evidence="6" type="ORF">DSLASN_08480</name>
</gene>
<protein>
    <submittedName>
        <fullName evidence="6">Flavin reductase</fullName>
    </submittedName>
</protein>
<reference evidence="6 7" key="1">
    <citation type="submission" date="2021-02" db="EMBL/GenBank/DDBJ databases">
        <title>Complete genome of Desulfoluna sp. strain ASN36.</title>
        <authorList>
            <person name="Takahashi A."/>
            <person name="Kojima H."/>
            <person name="Fukui M."/>
        </authorList>
    </citation>
    <scope>NUCLEOTIDE SEQUENCE [LARGE SCALE GENOMIC DNA]</scope>
    <source>
        <strain evidence="6 7">ASN36</strain>
    </source>
</reference>
<dbReference type="RefSeq" id="WP_236891487.1">
    <property type="nucleotide sequence ID" value="NZ_AP024488.1"/>
</dbReference>
<dbReference type="Proteomes" id="UP001320148">
    <property type="component" value="Chromosome"/>
</dbReference>
<dbReference type="SUPFAM" id="SSF50475">
    <property type="entry name" value="FMN-binding split barrel"/>
    <property type="match status" value="1"/>
</dbReference>
<accession>A0ABM7PDD9</accession>
<evidence type="ECO:0000313" key="6">
    <source>
        <dbReference type="EMBL" id="BCS95216.1"/>
    </source>
</evidence>
<dbReference type="PANTHER" id="PTHR43567">
    <property type="entry name" value="FLAVOREDOXIN-RELATED-RELATED"/>
    <property type="match status" value="1"/>
</dbReference>